<evidence type="ECO:0000256" key="8">
    <source>
        <dbReference type="ARBA" id="ARBA00023157"/>
    </source>
</evidence>
<dbReference type="PROSITE" id="PS00497">
    <property type="entry name" value="TYROSINASE_1"/>
    <property type="match status" value="1"/>
</dbReference>
<dbReference type="GO" id="GO:0004097">
    <property type="term" value="F:catechol oxidase activity"/>
    <property type="evidence" value="ECO:0007669"/>
    <property type="project" value="InterPro"/>
</dbReference>
<evidence type="ECO:0000256" key="4">
    <source>
        <dbReference type="ARBA" id="ARBA00022784"/>
    </source>
</evidence>
<dbReference type="OrthoDB" id="6132182at2759"/>
<comment type="caution">
    <text evidence="15">The sequence shown here is derived from an EMBL/GenBank/DDBJ whole genome shotgun (WGS) entry which is preliminary data.</text>
</comment>
<organism evidence="15 16">
    <name type="scientific">Parasponia andersonii</name>
    <name type="common">Sponia andersonii</name>
    <dbReference type="NCBI Taxonomy" id="3476"/>
    <lineage>
        <taxon>Eukaryota</taxon>
        <taxon>Viridiplantae</taxon>
        <taxon>Streptophyta</taxon>
        <taxon>Embryophyta</taxon>
        <taxon>Tracheophyta</taxon>
        <taxon>Spermatophyta</taxon>
        <taxon>Magnoliopsida</taxon>
        <taxon>eudicotyledons</taxon>
        <taxon>Gunneridae</taxon>
        <taxon>Pentapetalae</taxon>
        <taxon>rosids</taxon>
        <taxon>fabids</taxon>
        <taxon>Rosales</taxon>
        <taxon>Cannabaceae</taxon>
        <taxon>Parasponia</taxon>
    </lineage>
</organism>
<feature type="domain" description="Tyrosinase copper-binding" evidence="14">
    <location>
        <begin position="381"/>
        <end position="392"/>
    </location>
</feature>
<keyword evidence="5" id="KW-0560">Oxidoreductase</keyword>
<feature type="binding site" evidence="9">
    <location>
        <position position="358"/>
    </location>
    <ligand>
        <name>Cu cation</name>
        <dbReference type="ChEBI" id="CHEBI:23378"/>
        <label>B</label>
    </ligand>
</feature>
<dbReference type="PANTHER" id="PTHR11474:SF95">
    <property type="entry name" value="POLYPHENOL OXIDASE, CHLOROPLASTIC-LIKE"/>
    <property type="match status" value="1"/>
</dbReference>
<feature type="binding site" evidence="9">
    <location>
        <position position="199"/>
    </location>
    <ligand>
        <name>Cu cation</name>
        <dbReference type="ChEBI" id="CHEBI:23378"/>
        <label>A</label>
    </ligand>
</feature>
<feature type="compositionally biased region" description="Polar residues" evidence="12">
    <location>
        <begin position="66"/>
        <end position="76"/>
    </location>
</feature>
<feature type="binding site" evidence="9">
    <location>
        <position position="388"/>
    </location>
    <ligand>
        <name>Cu cation</name>
        <dbReference type="ChEBI" id="CHEBI:23378"/>
        <label>B</label>
    </ligand>
</feature>
<dbReference type="InterPro" id="IPR016213">
    <property type="entry name" value="Polyphenol_oxidase"/>
</dbReference>
<protein>
    <submittedName>
        <fullName evidence="15">Polyphenol oxidase</fullName>
    </submittedName>
</protein>
<dbReference type="PIRSF" id="PIRSF000290">
    <property type="entry name" value="PPO_plant"/>
    <property type="match status" value="1"/>
</dbReference>
<evidence type="ECO:0000256" key="7">
    <source>
        <dbReference type="ARBA" id="ARBA00023078"/>
    </source>
</evidence>
<feature type="binding site" evidence="9">
    <location>
        <position position="229"/>
    </location>
    <ligand>
        <name>Cu cation</name>
        <dbReference type="ChEBI" id="CHEBI:23378"/>
        <label>A</label>
    </ligand>
</feature>
<evidence type="ECO:0000256" key="10">
    <source>
        <dbReference type="PIRSR" id="PIRSR000290-2"/>
    </source>
</evidence>
<dbReference type="EMBL" id="JXTB01000242">
    <property type="protein sequence ID" value="PON50737.1"/>
    <property type="molecule type" value="Genomic_DNA"/>
</dbReference>
<feature type="binding site" evidence="9">
    <location>
        <position position="220"/>
    </location>
    <ligand>
        <name>Cu cation</name>
        <dbReference type="ChEBI" id="CHEBI:23378"/>
        <label>A</label>
    </ligand>
</feature>
<evidence type="ECO:0000256" key="3">
    <source>
        <dbReference type="ARBA" id="ARBA00022723"/>
    </source>
</evidence>
<reference evidence="16" key="1">
    <citation type="submission" date="2016-06" db="EMBL/GenBank/DDBJ databases">
        <title>Parallel loss of symbiosis genes in relatives of nitrogen-fixing non-legume Parasponia.</title>
        <authorList>
            <person name="Van Velzen R."/>
            <person name="Holmer R."/>
            <person name="Bu F."/>
            <person name="Rutten L."/>
            <person name="Van Zeijl A."/>
            <person name="Liu W."/>
            <person name="Santuari L."/>
            <person name="Cao Q."/>
            <person name="Sharma T."/>
            <person name="Shen D."/>
            <person name="Roswanjaya Y."/>
            <person name="Wardhani T."/>
            <person name="Kalhor M.S."/>
            <person name="Jansen J."/>
            <person name="Van den Hoogen J."/>
            <person name="Gungor B."/>
            <person name="Hartog M."/>
            <person name="Hontelez J."/>
            <person name="Verver J."/>
            <person name="Yang W.-C."/>
            <person name="Schijlen E."/>
            <person name="Repin R."/>
            <person name="Schilthuizen M."/>
            <person name="Schranz E."/>
            <person name="Heidstra R."/>
            <person name="Miyata K."/>
            <person name="Fedorova E."/>
            <person name="Kohlen W."/>
            <person name="Bisseling T."/>
            <person name="Smit S."/>
            <person name="Geurts R."/>
        </authorList>
    </citation>
    <scope>NUCLEOTIDE SEQUENCE [LARGE SCALE GENOMIC DNA]</scope>
    <source>
        <strain evidence="16">cv. WU1-14</strain>
    </source>
</reference>
<dbReference type="STRING" id="3476.A0A2P5BPK0"/>
<feature type="disulfide bond" evidence="10">
    <location>
        <begin position="138"/>
        <end position="200"/>
    </location>
</feature>
<sequence length="624" mass="69581">MASSFSFTPPVLNYLGTSTIPITTTSLCPNALFHYKSHQIPKRKKSFALRKTSCKATNDHDHDQSPKNGPNINGEPNNKAPLGTFDRRNVLIGLGGLYGTTLAGLASKPSAFADPIAPPDLSKCGPADFPEGVTPTNCCPPVSSKIIDFKPPPVNRLRIRPAAHAVDDAYIAKYNKAIKLMKALPDTDPRSFSQQADVHCAYCDNSYDQVGFPDLEIQVHESWLFFPFHRFYLYFYERILGKLIGDPEFALPFWNWDSPPGMQLPALYAKVNSPLYDTLRDRNHQPPALVDLDYTPADAGVPTTSRRDQVSTNLKIMYRQVVANGKNAQLFLGSPYRAGDQDSPGAGSLENYPHGPVHLWTGDSTQPNFENMGNFYSAARDPIFFSHHSNVDRMWSVWKTLGGKRRDFTDPDWLNAGFLFYDENAQLVRVKVRDCLDTRKLGYVYQDVDIPWLKSRPTPRKTKATKVATSSSGSSFGPALAAEERKKPISTVDFPITLDKVISLVVSRPKKKRSRKDKEDEEEVLVIDGIEFDRNFPVKFDVYVNDEDENSPSGPDKSEFAGSYVNVPHKNKRGNKTRTCLRLGITDLLEDLDAEDDDTVVVTLVPRVGKGLVTVSAIKIEFVG</sequence>
<keyword evidence="6 9" id="KW-0186">Copper</keyword>
<feature type="binding site" evidence="9">
    <location>
        <position position="354"/>
    </location>
    <ligand>
        <name>Cu cation</name>
        <dbReference type="ChEBI" id="CHEBI:23378"/>
        <label>B</label>
    </ligand>
</feature>
<dbReference type="Pfam" id="PF12143">
    <property type="entry name" value="PPO1_KFDV"/>
    <property type="match status" value="1"/>
</dbReference>
<evidence type="ECO:0000256" key="12">
    <source>
        <dbReference type="SAM" id="MobiDB-lite"/>
    </source>
</evidence>
<dbReference type="InterPro" id="IPR050316">
    <property type="entry name" value="Tyrosinase/Hemocyanin"/>
</dbReference>
<dbReference type="InterPro" id="IPR022739">
    <property type="entry name" value="Polyphenol_oxidase_cen"/>
</dbReference>
<dbReference type="PRINTS" id="PR00092">
    <property type="entry name" value="TYROSINASE"/>
</dbReference>
<dbReference type="GO" id="GO:0009543">
    <property type="term" value="C:chloroplast thylakoid lumen"/>
    <property type="evidence" value="ECO:0007669"/>
    <property type="project" value="UniProtKB-SubCell"/>
</dbReference>
<gene>
    <name evidence="15" type="ORF">PanWU01x14_221090</name>
</gene>
<dbReference type="GO" id="GO:0046872">
    <property type="term" value="F:metal ion binding"/>
    <property type="evidence" value="ECO:0007669"/>
    <property type="project" value="UniProtKB-KW"/>
</dbReference>
<feature type="region of interest" description="Disordered" evidence="12">
    <location>
        <begin position="546"/>
        <end position="573"/>
    </location>
</feature>
<comment type="cofactor">
    <cofactor evidence="9">
        <name>Cu(2+)</name>
        <dbReference type="ChEBI" id="CHEBI:29036"/>
    </cofactor>
    <text evidence="9">Binds 2 copper ions per subunit.</text>
</comment>
<evidence type="ECO:0000256" key="5">
    <source>
        <dbReference type="ARBA" id="ARBA00023002"/>
    </source>
</evidence>
<feature type="region of interest" description="Disordered" evidence="12">
    <location>
        <begin position="51"/>
        <end position="82"/>
    </location>
</feature>
<feature type="disulfide bond" evidence="10">
    <location>
        <begin position="124"/>
        <end position="139"/>
    </location>
</feature>
<feature type="cross-link" description="2'-(S-cysteinyl)-histidine (Cys-His)" evidence="11">
    <location>
        <begin position="203"/>
        <end position="220"/>
    </location>
</feature>
<dbReference type="Proteomes" id="UP000237105">
    <property type="component" value="Unassembled WGS sequence"/>
</dbReference>
<dbReference type="Pfam" id="PF00264">
    <property type="entry name" value="Tyrosinase"/>
    <property type="match status" value="1"/>
</dbReference>
<evidence type="ECO:0000256" key="6">
    <source>
        <dbReference type="ARBA" id="ARBA00023008"/>
    </source>
</evidence>
<dbReference type="FunFam" id="1.10.1280.10:FF:000007">
    <property type="entry name" value="Polyphenol oxidase, chloroplastic"/>
    <property type="match status" value="1"/>
</dbReference>
<keyword evidence="16" id="KW-1185">Reference proteome</keyword>
<keyword evidence="8 10" id="KW-1015">Disulfide bond</keyword>
<dbReference type="SUPFAM" id="SSF48056">
    <property type="entry name" value="Di-copper centre-containing domain"/>
    <property type="match status" value="1"/>
</dbReference>
<dbReference type="GO" id="GO:0046148">
    <property type="term" value="P:pigment biosynthetic process"/>
    <property type="evidence" value="ECO:0007669"/>
    <property type="project" value="InterPro"/>
</dbReference>
<dbReference type="InterPro" id="IPR008922">
    <property type="entry name" value="Di-copper_centre_dom_sf"/>
</dbReference>
<feature type="domain" description="Tyrosinase copper-binding" evidence="13">
    <location>
        <begin position="220"/>
        <end position="237"/>
    </location>
</feature>
<dbReference type="Pfam" id="PF12142">
    <property type="entry name" value="PPO1_DWL"/>
    <property type="match status" value="1"/>
</dbReference>
<keyword evidence="4" id="KW-0883">Thioether bond</keyword>
<keyword evidence="3 9" id="KW-0479">Metal-binding</keyword>
<evidence type="ECO:0000259" key="14">
    <source>
        <dbReference type="PROSITE" id="PS00498"/>
    </source>
</evidence>
<comment type="similarity">
    <text evidence="2">Belongs to the tyrosinase family.</text>
</comment>
<dbReference type="PROSITE" id="PS00498">
    <property type="entry name" value="TYROSINASE_2"/>
    <property type="match status" value="1"/>
</dbReference>
<dbReference type="InterPro" id="IPR002227">
    <property type="entry name" value="Tyrosinase_Cu-bd"/>
</dbReference>
<dbReference type="Gene3D" id="1.10.1280.10">
    <property type="entry name" value="Di-copper center containing domain from catechol oxidase"/>
    <property type="match status" value="1"/>
</dbReference>
<evidence type="ECO:0000313" key="16">
    <source>
        <dbReference type="Proteomes" id="UP000237105"/>
    </source>
</evidence>
<proteinExistence type="inferred from homology"/>
<comment type="subcellular location">
    <subcellularLocation>
        <location evidence="1">Plastid</location>
        <location evidence="1">Chloroplast thylakoid lumen</location>
    </subcellularLocation>
</comment>
<dbReference type="InterPro" id="IPR022740">
    <property type="entry name" value="Polyphenol_oxidase_C"/>
</dbReference>
<evidence type="ECO:0000256" key="11">
    <source>
        <dbReference type="PIRSR" id="PIRSR000290-3"/>
    </source>
</evidence>
<evidence type="ECO:0000256" key="9">
    <source>
        <dbReference type="PIRSR" id="PIRSR000290-1"/>
    </source>
</evidence>
<evidence type="ECO:0000259" key="13">
    <source>
        <dbReference type="PROSITE" id="PS00497"/>
    </source>
</evidence>
<dbReference type="AlphaFoldDB" id="A0A2P5BPK0"/>
<name>A0A2P5BPK0_PARAD</name>
<dbReference type="PANTHER" id="PTHR11474">
    <property type="entry name" value="TYROSINASE FAMILY MEMBER"/>
    <property type="match status" value="1"/>
</dbReference>
<accession>A0A2P5BPK0</accession>
<evidence type="ECO:0000313" key="15">
    <source>
        <dbReference type="EMBL" id="PON50737.1"/>
    </source>
</evidence>
<evidence type="ECO:0000256" key="1">
    <source>
        <dbReference type="ARBA" id="ARBA00004456"/>
    </source>
</evidence>
<keyword evidence="7" id="KW-0793">Thylakoid</keyword>
<evidence type="ECO:0000256" key="2">
    <source>
        <dbReference type="ARBA" id="ARBA00009928"/>
    </source>
</evidence>